<evidence type="ECO:0000256" key="12">
    <source>
        <dbReference type="PROSITE-ProRule" id="PRU01360"/>
    </source>
</evidence>
<dbReference type="InterPro" id="IPR039426">
    <property type="entry name" value="TonB-dep_rcpt-like"/>
</dbReference>
<comment type="subcellular location">
    <subcellularLocation>
        <location evidence="1 12">Cell outer membrane</location>
        <topology evidence="1 12">Multi-pass membrane protein</topology>
    </subcellularLocation>
</comment>
<dbReference type="CDD" id="cd01347">
    <property type="entry name" value="ligand_gated_channel"/>
    <property type="match status" value="1"/>
</dbReference>
<name>A0ABV3QFP0_9GAMM</name>
<keyword evidence="8" id="KW-0406">Ion transport</keyword>
<evidence type="ECO:0000256" key="13">
    <source>
        <dbReference type="PROSITE-ProRule" id="PRU10144"/>
    </source>
</evidence>
<gene>
    <name evidence="18" type="ORF">ABQJ54_11140</name>
</gene>
<dbReference type="Gene3D" id="2.40.170.20">
    <property type="entry name" value="TonB-dependent receptor, beta-barrel domain"/>
    <property type="match status" value="1"/>
</dbReference>
<dbReference type="EMBL" id="JBFOHK010000002">
    <property type="protein sequence ID" value="MEW9572306.1"/>
    <property type="molecule type" value="Genomic_DNA"/>
</dbReference>
<evidence type="ECO:0000313" key="19">
    <source>
        <dbReference type="Proteomes" id="UP001556220"/>
    </source>
</evidence>
<dbReference type="InterPro" id="IPR012910">
    <property type="entry name" value="Plug_dom"/>
</dbReference>
<keyword evidence="7" id="KW-0408">Iron</keyword>
<evidence type="ECO:0000256" key="1">
    <source>
        <dbReference type="ARBA" id="ARBA00004571"/>
    </source>
</evidence>
<dbReference type="Pfam" id="PF00593">
    <property type="entry name" value="TonB_dep_Rec_b-barrel"/>
    <property type="match status" value="1"/>
</dbReference>
<dbReference type="Gene3D" id="2.170.130.10">
    <property type="entry name" value="TonB-dependent receptor, plug domain"/>
    <property type="match status" value="1"/>
</dbReference>
<dbReference type="PANTHER" id="PTHR32552:SF89">
    <property type="entry name" value="CATECHOLATE SIDEROPHORE RECEPTOR FIU"/>
    <property type="match status" value="1"/>
</dbReference>
<dbReference type="Pfam" id="PF07715">
    <property type="entry name" value="Plug"/>
    <property type="match status" value="1"/>
</dbReference>
<evidence type="ECO:0000256" key="3">
    <source>
        <dbReference type="ARBA" id="ARBA00022452"/>
    </source>
</evidence>
<evidence type="ECO:0000256" key="10">
    <source>
        <dbReference type="ARBA" id="ARBA00023136"/>
    </source>
</evidence>
<keyword evidence="4" id="KW-0410">Iron transport</keyword>
<keyword evidence="11 12" id="KW-0998">Cell outer membrane</keyword>
<feature type="domain" description="TonB-dependent receptor plug" evidence="17">
    <location>
        <begin position="32"/>
        <end position="130"/>
    </location>
</feature>
<dbReference type="PROSITE" id="PS01156">
    <property type="entry name" value="TONB_DEPENDENT_REC_2"/>
    <property type="match status" value="1"/>
</dbReference>
<dbReference type="SUPFAM" id="SSF56935">
    <property type="entry name" value="Porins"/>
    <property type="match status" value="1"/>
</dbReference>
<keyword evidence="19" id="KW-1185">Reference proteome</keyword>
<organism evidence="18 19">
    <name type="scientific">Rhodanobacter lycopersici</name>
    <dbReference type="NCBI Taxonomy" id="3162487"/>
    <lineage>
        <taxon>Bacteria</taxon>
        <taxon>Pseudomonadati</taxon>
        <taxon>Pseudomonadota</taxon>
        <taxon>Gammaproteobacteria</taxon>
        <taxon>Lysobacterales</taxon>
        <taxon>Rhodanobacteraceae</taxon>
        <taxon>Rhodanobacter</taxon>
    </lineage>
</organism>
<evidence type="ECO:0000256" key="15">
    <source>
        <dbReference type="SAM" id="MobiDB-lite"/>
    </source>
</evidence>
<reference evidence="18 19" key="1">
    <citation type="submission" date="2024-06" db="EMBL/GenBank/DDBJ databases">
        <authorList>
            <person name="Woo H."/>
        </authorList>
    </citation>
    <scope>NUCLEOTIDE SEQUENCE [LARGE SCALE GENOMIC DNA]</scope>
    <source>
        <strain evidence="18 19">Si-c</strain>
    </source>
</reference>
<evidence type="ECO:0000256" key="6">
    <source>
        <dbReference type="ARBA" id="ARBA00022729"/>
    </source>
</evidence>
<evidence type="ECO:0000256" key="11">
    <source>
        <dbReference type="ARBA" id="ARBA00023237"/>
    </source>
</evidence>
<feature type="domain" description="TonB-dependent receptor-like beta-barrel" evidence="16">
    <location>
        <begin position="206"/>
        <end position="678"/>
    </location>
</feature>
<dbReference type="InterPro" id="IPR000531">
    <property type="entry name" value="Beta-barrel_TonB"/>
</dbReference>
<dbReference type="InterPro" id="IPR036942">
    <property type="entry name" value="Beta-barrel_TonB_sf"/>
</dbReference>
<sequence length="708" mass="77022">MPSKKGNVTKLGAVNVEGESLEPSSPKFTAPLLDTPMSVTVLPQSVMQETAATSLQDALRNVPGITFAAGEGGTPTGDLPSIRGFNSTGNLYVDGLQDIGVQTRDIFDLDQVEVVKGPDSSIAGRAAGGGSINMVTKTAQAKDSVEVSGTYGSAGQYRSTLDGNLALTDTIAARLNVMTMGGGVPGRDSAVRTDKVGFAPTITFGLNTPTRLILSWYHFEDNSTPDYGIPVDYSVTGRPLTETLGINPKNYYGLTDRDFRHNDVNAGTIRFEHDFSEAWSLRSQLRYTDSINNYVLTLPVVSGGDVYRLPIGNHDETRSLAGNVDLFGHFDTGSIHHDVDVGLDAANERQRLFGEGPYDGYNVVSSAGLQGFSASGDCGDPALVASYDCTSLYSPNPHDPWQGTITPATYSIADFKTTDWAPYAFDTITFSPQWKANVGVRWDRYHTESSDLANPLINALEASSFRESFASYQASVMYKPASNGTIYLTTSTSLIPENQAESNAGQDEVLKSTPPKPEKTRSLELGTKWNLFDSHLLLSGDVFVENHTNAVIYVTPDVTEQIGETRSKGVELSANGSITDNWNIIAGYSHVDARIVKGGIYDEVGQQVPNTPVNTFSLWSTYRVVPAVTVGAGAYFRGEQIGYAGPPNEYIDSYWRFDTMAKWQISTHIALQANVQNLFNRHYYSKDFYWYALPAPGRTYMATVDLKF</sequence>
<evidence type="ECO:0000256" key="7">
    <source>
        <dbReference type="ARBA" id="ARBA00023004"/>
    </source>
</evidence>
<dbReference type="PANTHER" id="PTHR32552">
    <property type="entry name" value="FERRICHROME IRON RECEPTOR-RELATED"/>
    <property type="match status" value="1"/>
</dbReference>
<keyword evidence="18" id="KW-0675">Receptor</keyword>
<dbReference type="PROSITE" id="PS52016">
    <property type="entry name" value="TONB_DEPENDENT_REC_3"/>
    <property type="match status" value="1"/>
</dbReference>
<accession>A0ABV3QFP0</accession>
<evidence type="ECO:0000256" key="9">
    <source>
        <dbReference type="ARBA" id="ARBA00023077"/>
    </source>
</evidence>
<dbReference type="InterPro" id="IPR037066">
    <property type="entry name" value="Plug_dom_sf"/>
</dbReference>
<dbReference type="Proteomes" id="UP001556220">
    <property type="component" value="Unassembled WGS sequence"/>
</dbReference>
<evidence type="ECO:0000259" key="16">
    <source>
        <dbReference type="Pfam" id="PF00593"/>
    </source>
</evidence>
<comment type="caution">
    <text evidence="18">The sequence shown here is derived from an EMBL/GenBank/DDBJ whole genome shotgun (WGS) entry which is preliminary data.</text>
</comment>
<dbReference type="RefSeq" id="WP_367854356.1">
    <property type="nucleotide sequence ID" value="NZ_JBFOHK010000002.1"/>
</dbReference>
<keyword evidence="3 12" id="KW-1134">Transmembrane beta strand</keyword>
<keyword evidence="6" id="KW-0732">Signal</keyword>
<evidence type="ECO:0000259" key="17">
    <source>
        <dbReference type="Pfam" id="PF07715"/>
    </source>
</evidence>
<keyword evidence="9 14" id="KW-0798">TonB box</keyword>
<feature type="region of interest" description="Disordered" evidence="15">
    <location>
        <begin position="501"/>
        <end position="521"/>
    </location>
</feature>
<evidence type="ECO:0000256" key="14">
    <source>
        <dbReference type="RuleBase" id="RU003357"/>
    </source>
</evidence>
<protein>
    <submittedName>
        <fullName evidence="18">TonB-dependent receptor</fullName>
    </submittedName>
</protein>
<feature type="short sequence motif" description="TonB C-terminal box" evidence="13">
    <location>
        <begin position="691"/>
        <end position="708"/>
    </location>
</feature>
<keyword evidence="5 12" id="KW-0812">Transmembrane</keyword>
<evidence type="ECO:0000256" key="2">
    <source>
        <dbReference type="ARBA" id="ARBA00022448"/>
    </source>
</evidence>
<evidence type="ECO:0000313" key="18">
    <source>
        <dbReference type="EMBL" id="MEW9572306.1"/>
    </source>
</evidence>
<evidence type="ECO:0000256" key="5">
    <source>
        <dbReference type="ARBA" id="ARBA00022692"/>
    </source>
</evidence>
<evidence type="ECO:0000256" key="4">
    <source>
        <dbReference type="ARBA" id="ARBA00022496"/>
    </source>
</evidence>
<keyword evidence="2 12" id="KW-0813">Transport</keyword>
<proteinExistence type="inferred from homology"/>
<evidence type="ECO:0000256" key="8">
    <source>
        <dbReference type="ARBA" id="ARBA00023065"/>
    </source>
</evidence>
<keyword evidence="10 12" id="KW-0472">Membrane</keyword>
<comment type="similarity">
    <text evidence="12 14">Belongs to the TonB-dependent receptor family.</text>
</comment>
<dbReference type="InterPro" id="IPR010917">
    <property type="entry name" value="TonB_rcpt_CS"/>
</dbReference>